<name>A0AAW0GVY7_MYOGA</name>
<comment type="caution">
    <text evidence="1">The sequence shown here is derived from an EMBL/GenBank/DDBJ whole genome shotgun (WGS) entry which is preliminary data.</text>
</comment>
<dbReference type="InterPro" id="IPR039938">
    <property type="entry name" value="Sp4-like"/>
</dbReference>
<keyword evidence="2" id="KW-1185">Reference proteome</keyword>
<protein>
    <submittedName>
        <fullName evidence="1">Uncharacterized protein</fullName>
    </submittedName>
</protein>
<reference evidence="1 2" key="1">
    <citation type="journal article" date="2023" name="bioRxiv">
        <title>Conserved and derived expression patterns and positive selection on dental genes reveal complex evolutionary context of ever-growing rodent molars.</title>
        <authorList>
            <person name="Calamari Z.T."/>
            <person name="Song A."/>
            <person name="Cohen E."/>
            <person name="Akter M."/>
            <person name="Roy R.D."/>
            <person name="Hallikas O."/>
            <person name="Christensen M.M."/>
            <person name="Li P."/>
            <person name="Marangoni P."/>
            <person name="Jernvall J."/>
            <person name="Klein O.D."/>
        </authorList>
    </citation>
    <scope>NUCLEOTIDE SEQUENCE [LARGE SCALE GENOMIC DNA]</scope>
    <source>
        <strain evidence="1">V071</strain>
    </source>
</reference>
<sequence>KNLYKDMMLETYINLTTIVKAELSFMFQIRGQLFNVLSENIKEPILERSPMNVINVVKSLHSTVIYKVMKEAILARSLRIHLKRHEEAILAKNPMIVISVIKPLHATVISKNIKEDILERNY</sequence>
<dbReference type="EMBL" id="JBBHLL010003740">
    <property type="protein sequence ID" value="KAK7795052.1"/>
    <property type="molecule type" value="Genomic_DNA"/>
</dbReference>
<dbReference type="PANTHER" id="PTHR14947:SF26">
    <property type="entry name" value="RIKEN CDNA D130040H23 GENE"/>
    <property type="match status" value="1"/>
</dbReference>
<evidence type="ECO:0000313" key="2">
    <source>
        <dbReference type="Proteomes" id="UP001488838"/>
    </source>
</evidence>
<feature type="non-terminal residue" evidence="1">
    <location>
        <position position="122"/>
    </location>
</feature>
<dbReference type="AlphaFoldDB" id="A0AAW0GVY7"/>
<accession>A0AAW0GVY7</accession>
<organism evidence="1 2">
    <name type="scientific">Myodes glareolus</name>
    <name type="common">Bank vole</name>
    <name type="synonym">Clethrionomys glareolus</name>
    <dbReference type="NCBI Taxonomy" id="447135"/>
    <lineage>
        <taxon>Eukaryota</taxon>
        <taxon>Metazoa</taxon>
        <taxon>Chordata</taxon>
        <taxon>Craniata</taxon>
        <taxon>Vertebrata</taxon>
        <taxon>Euteleostomi</taxon>
        <taxon>Mammalia</taxon>
        <taxon>Eutheria</taxon>
        <taxon>Euarchontoglires</taxon>
        <taxon>Glires</taxon>
        <taxon>Rodentia</taxon>
        <taxon>Myomorpha</taxon>
        <taxon>Muroidea</taxon>
        <taxon>Cricetidae</taxon>
        <taxon>Arvicolinae</taxon>
        <taxon>Myodes</taxon>
    </lineage>
</organism>
<gene>
    <name evidence="1" type="ORF">U0070_015371</name>
</gene>
<evidence type="ECO:0000313" key="1">
    <source>
        <dbReference type="EMBL" id="KAK7795052.1"/>
    </source>
</evidence>
<proteinExistence type="predicted"/>
<dbReference type="Proteomes" id="UP001488838">
    <property type="component" value="Unassembled WGS sequence"/>
</dbReference>
<dbReference type="PANTHER" id="PTHR14947">
    <property type="entry name" value="ZINC FINGER PROTEIN"/>
    <property type="match status" value="1"/>
</dbReference>
<feature type="non-terminal residue" evidence="1">
    <location>
        <position position="1"/>
    </location>
</feature>